<dbReference type="NCBIfam" id="NF037962">
    <property type="entry name" value="arsenic_eff"/>
    <property type="match status" value="1"/>
</dbReference>
<dbReference type="EMBL" id="JAHLQI010000003">
    <property type="protein sequence ID" value="MBU5490483.1"/>
    <property type="molecule type" value="Genomic_DNA"/>
</dbReference>
<keyword evidence="1" id="KW-0812">Transmembrane</keyword>
<keyword evidence="1" id="KW-0472">Membrane</keyword>
<evidence type="ECO:0000313" key="3">
    <source>
        <dbReference type="Proteomes" id="UP000783588"/>
    </source>
</evidence>
<feature type="transmembrane region" description="Helical" evidence="1">
    <location>
        <begin position="263"/>
        <end position="281"/>
    </location>
</feature>
<feature type="transmembrane region" description="Helical" evidence="1">
    <location>
        <begin position="233"/>
        <end position="254"/>
    </location>
</feature>
<keyword evidence="1" id="KW-1133">Transmembrane helix</keyword>
<protein>
    <submittedName>
        <fullName evidence="2">Arsenic efflux protein</fullName>
    </submittedName>
</protein>
<dbReference type="InterPro" id="IPR021552">
    <property type="entry name" value="ArsP_2"/>
</dbReference>
<feature type="transmembrane region" description="Helical" evidence="1">
    <location>
        <begin position="49"/>
        <end position="71"/>
    </location>
</feature>
<evidence type="ECO:0000256" key="1">
    <source>
        <dbReference type="SAM" id="Phobius"/>
    </source>
</evidence>
<keyword evidence="3" id="KW-1185">Reference proteome</keyword>
<gene>
    <name evidence="2" type="ORF">KQI75_07600</name>
</gene>
<dbReference type="Proteomes" id="UP000783588">
    <property type="component" value="Unassembled WGS sequence"/>
</dbReference>
<accession>A0ABS6ESK0</accession>
<feature type="transmembrane region" description="Helical" evidence="1">
    <location>
        <begin position="12"/>
        <end position="29"/>
    </location>
</feature>
<dbReference type="RefSeq" id="WP_216470137.1">
    <property type="nucleotide sequence ID" value="NZ_JAHLQI010000003.1"/>
</dbReference>
<sequence>MLEVWTECIMDIVKTIPILFVVYLVISWMENHMDAVTRVVTSTEPAGPVIGALIGAIPQCGFSMGCSVLYCRGFLAPATLIAVYLSTSDEAIPVLFAGGCSWKEIVLLIAVKIGIAIVAGYLFYLFWFRKHWNIDDWPEDDELDMNEVNASCSCCGGQSLWRSALIRTANTTVFLVITMLILNTIIYLLGADSLAAILLQGSRLQPVLCALIGLIPGCAVSVLLVQLFTAGTISFGSVIAGLSAGAGFGFILLLREAPCKKSAWQIIGCTYAAAVAAGLLIDCII</sequence>
<dbReference type="Pfam" id="PF11449">
    <property type="entry name" value="ArsP_2"/>
    <property type="match status" value="2"/>
</dbReference>
<feature type="transmembrane region" description="Helical" evidence="1">
    <location>
        <begin position="105"/>
        <end position="127"/>
    </location>
</feature>
<name>A0ABS6ESK0_9FIRM</name>
<proteinExistence type="predicted"/>
<comment type="caution">
    <text evidence="2">The sequence shown here is derived from an EMBL/GenBank/DDBJ whole genome shotgun (WGS) entry which is preliminary data.</text>
</comment>
<feature type="transmembrane region" description="Helical" evidence="1">
    <location>
        <begin position="206"/>
        <end position="227"/>
    </location>
</feature>
<evidence type="ECO:0000313" key="2">
    <source>
        <dbReference type="EMBL" id="MBU5490483.1"/>
    </source>
</evidence>
<reference evidence="2 3" key="1">
    <citation type="submission" date="2021-06" db="EMBL/GenBank/DDBJ databases">
        <authorList>
            <person name="Sun Q."/>
            <person name="Li D."/>
        </authorList>
    </citation>
    <scope>NUCLEOTIDE SEQUENCE [LARGE SCALE GENOMIC DNA]</scope>
    <source>
        <strain evidence="2 3">MSJd-7</strain>
    </source>
</reference>
<feature type="transmembrane region" description="Helical" evidence="1">
    <location>
        <begin position="173"/>
        <end position="199"/>
    </location>
</feature>
<organism evidence="2 3">
    <name type="scientific">Butyricicoccus intestinisimiae</name>
    <dbReference type="NCBI Taxonomy" id="2841509"/>
    <lineage>
        <taxon>Bacteria</taxon>
        <taxon>Bacillati</taxon>
        <taxon>Bacillota</taxon>
        <taxon>Clostridia</taxon>
        <taxon>Eubacteriales</taxon>
        <taxon>Butyricicoccaceae</taxon>
        <taxon>Butyricicoccus</taxon>
    </lineage>
</organism>